<dbReference type="Proteomes" id="UP001237207">
    <property type="component" value="Unassembled WGS sequence"/>
</dbReference>
<keyword evidence="1" id="KW-0472">Membrane</keyword>
<sequence>MYEALTIGNLQEDILRGNDLAFPYLKTTKTNEYHLEGTALVHLDSEKIVGVLNGVETKVLSVLNKKFKNGLFNVKYHDDDIVLEIKRLERKLNVKWEDDEQPSFKINLSYEGIVGEVYSDQFRSRKDIKKLERVFNMELKKQADRLMADLQRQYKVDMIGLQTHLHKYHYKKWEKLKNDWTTGEQLFSKSQVDLEVEGVLRYGGAILNKKMKGVIDMDILLKFLGFIPPYLIIGATVLSFMVPMICIKVNEKFRQLFNPT</sequence>
<feature type="transmembrane region" description="Helical" evidence="1">
    <location>
        <begin position="219"/>
        <end position="245"/>
    </location>
</feature>
<protein>
    <submittedName>
        <fullName evidence="3">Ger(X)C family germination protein</fullName>
    </submittedName>
</protein>
<dbReference type="EMBL" id="JAUSUC010000005">
    <property type="protein sequence ID" value="MDQ0214213.1"/>
    <property type="molecule type" value="Genomic_DNA"/>
</dbReference>
<dbReference type="InterPro" id="IPR038501">
    <property type="entry name" value="Spore_GerAC_C_sf"/>
</dbReference>
<dbReference type="PANTHER" id="PTHR35789:SF1">
    <property type="entry name" value="SPORE GERMINATION PROTEIN B3"/>
    <property type="match status" value="1"/>
</dbReference>
<keyword evidence="4" id="KW-1185">Reference proteome</keyword>
<name>A0AAJ1WIC8_9BACI</name>
<comment type="caution">
    <text evidence="3">The sequence shown here is derived from an EMBL/GenBank/DDBJ whole genome shotgun (WGS) entry which is preliminary data.</text>
</comment>
<proteinExistence type="predicted"/>
<reference evidence="3" key="1">
    <citation type="submission" date="2023-07" db="EMBL/GenBank/DDBJ databases">
        <title>Genomic Encyclopedia of Type Strains, Phase IV (KMG-IV): sequencing the most valuable type-strain genomes for metagenomic binning, comparative biology and taxonomic classification.</title>
        <authorList>
            <person name="Goeker M."/>
        </authorList>
    </citation>
    <scope>NUCLEOTIDE SEQUENCE</scope>
    <source>
        <strain evidence="3">DSM 23947</strain>
    </source>
</reference>
<dbReference type="Pfam" id="PF05504">
    <property type="entry name" value="Spore_GerAC"/>
    <property type="match status" value="1"/>
</dbReference>
<evidence type="ECO:0000313" key="3">
    <source>
        <dbReference type="EMBL" id="MDQ0214213.1"/>
    </source>
</evidence>
<dbReference type="InterPro" id="IPR046953">
    <property type="entry name" value="Spore_GerAC-like_C"/>
</dbReference>
<dbReference type="InterPro" id="IPR008844">
    <property type="entry name" value="Spore_GerAC-like"/>
</dbReference>
<gene>
    <name evidence="3" type="ORF">J2S13_000609</name>
</gene>
<keyword evidence="1" id="KW-1133">Transmembrane helix</keyword>
<organism evidence="3 4">
    <name type="scientific">Oikeobacillus pervagus</name>
    <dbReference type="NCBI Taxonomy" id="1325931"/>
    <lineage>
        <taxon>Bacteria</taxon>
        <taxon>Bacillati</taxon>
        <taxon>Bacillota</taxon>
        <taxon>Bacilli</taxon>
        <taxon>Bacillales</taxon>
        <taxon>Bacillaceae</taxon>
        <taxon>Oikeobacillus</taxon>
    </lineage>
</organism>
<dbReference type="PANTHER" id="PTHR35789">
    <property type="entry name" value="SPORE GERMINATION PROTEIN B3"/>
    <property type="match status" value="1"/>
</dbReference>
<evidence type="ECO:0000259" key="2">
    <source>
        <dbReference type="Pfam" id="PF05504"/>
    </source>
</evidence>
<dbReference type="GO" id="GO:0009847">
    <property type="term" value="P:spore germination"/>
    <property type="evidence" value="ECO:0007669"/>
    <property type="project" value="InterPro"/>
</dbReference>
<dbReference type="GO" id="GO:0016020">
    <property type="term" value="C:membrane"/>
    <property type="evidence" value="ECO:0007669"/>
    <property type="project" value="InterPro"/>
</dbReference>
<evidence type="ECO:0000256" key="1">
    <source>
        <dbReference type="SAM" id="Phobius"/>
    </source>
</evidence>
<accession>A0AAJ1WIC8</accession>
<dbReference type="Gene3D" id="3.30.300.210">
    <property type="entry name" value="Nutrient germinant receptor protein C, domain 3"/>
    <property type="match status" value="1"/>
</dbReference>
<feature type="domain" description="Spore germination GerAC-like C-terminal" evidence="2">
    <location>
        <begin position="37"/>
        <end position="201"/>
    </location>
</feature>
<dbReference type="RefSeq" id="WP_307256202.1">
    <property type="nucleotide sequence ID" value="NZ_JAUSUC010000005.1"/>
</dbReference>
<dbReference type="AlphaFoldDB" id="A0AAJ1WIC8"/>
<evidence type="ECO:0000313" key="4">
    <source>
        <dbReference type="Proteomes" id="UP001237207"/>
    </source>
</evidence>
<keyword evidence="1" id="KW-0812">Transmembrane</keyword>